<evidence type="ECO:0000313" key="1">
    <source>
        <dbReference type="EMBL" id="KAK4002040.1"/>
    </source>
</evidence>
<accession>A0ABQ9YN51</accession>
<protein>
    <submittedName>
        <fullName evidence="1">Uncharacterized protein</fullName>
    </submittedName>
</protein>
<keyword evidence="2" id="KW-1185">Reference proteome</keyword>
<organism evidence="1 2">
    <name type="scientific">Daphnia magna</name>
    <dbReference type="NCBI Taxonomy" id="35525"/>
    <lineage>
        <taxon>Eukaryota</taxon>
        <taxon>Metazoa</taxon>
        <taxon>Ecdysozoa</taxon>
        <taxon>Arthropoda</taxon>
        <taxon>Crustacea</taxon>
        <taxon>Branchiopoda</taxon>
        <taxon>Diplostraca</taxon>
        <taxon>Cladocera</taxon>
        <taxon>Anomopoda</taxon>
        <taxon>Daphniidae</taxon>
        <taxon>Daphnia</taxon>
    </lineage>
</organism>
<sequence length="64" mass="7153">MQQSASSSLIRNRSPILSLANIRNVEDPIETPLLFASHLRNSNIRPSFLANNDGDCPPLYMLSR</sequence>
<name>A0ABQ9YN51_9CRUS</name>
<comment type="caution">
    <text evidence="1">The sequence shown here is derived from an EMBL/GenBank/DDBJ whole genome shotgun (WGS) entry which is preliminary data.</text>
</comment>
<proteinExistence type="predicted"/>
<dbReference type="Proteomes" id="UP001234178">
    <property type="component" value="Unassembled WGS sequence"/>
</dbReference>
<reference evidence="1 2" key="1">
    <citation type="journal article" date="2023" name="Nucleic Acids Res.">
        <title>The hologenome of Daphnia magna reveals possible DNA methylation and microbiome-mediated evolution of the host genome.</title>
        <authorList>
            <person name="Chaturvedi A."/>
            <person name="Li X."/>
            <person name="Dhandapani V."/>
            <person name="Marshall H."/>
            <person name="Kissane S."/>
            <person name="Cuenca-Cambronero M."/>
            <person name="Asole G."/>
            <person name="Calvet F."/>
            <person name="Ruiz-Romero M."/>
            <person name="Marangio P."/>
            <person name="Guigo R."/>
            <person name="Rago D."/>
            <person name="Mirbahai L."/>
            <person name="Eastwood N."/>
            <person name="Colbourne J.K."/>
            <person name="Zhou J."/>
            <person name="Mallon E."/>
            <person name="Orsini L."/>
        </authorList>
    </citation>
    <scope>NUCLEOTIDE SEQUENCE [LARGE SCALE GENOMIC DNA]</scope>
    <source>
        <strain evidence="1">LRV0_1</strain>
    </source>
</reference>
<evidence type="ECO:0000313" key="2">
    <source>
        <dbReference type="Proteomes" id="UP001234178"/>
    </source>
</evidence>
<gene>
    <name evidence="1" type="ORF">OUZ56_003899</name>
</gene>
<dbReference type="EMBL" id="JAOYFB010000001">
    <property type="protein sequence ID" value="KAK4002040.1"/>
    <property type="molecule type" value="Genomic_DNA"/>
</dbReference>